<dbReference type="PANTHER" id="PTHR39181:SF1">
    <property type="entry name" value="TYROSINE-PROTEIN PHOSPHATASE YWQE"/>
    <property type="match status" value="1"/>
</dbReference>
<sequence length="246" mass="28019">MRKMSEEPVCTGFTDIHNHILFGVDDGSPDIKTSMEMLQMAYEDGIRDVILTPHFHPKRGMAHYSKIVEHYEILADEAAKTFPDMGVYLGREVYFRSEILDDLDKLDEKTMCGTDTILIEFSSGVEQDKVRGAVLDVIMAGYHPIVAHVERYVCTVKDWDYIYELKRMGADIQINADSVTGDNGWAVQRCTKALLKDHIVDYIASDAHDLKSRTPQLSKCYKYVVKKYGVEYADKIMKADVTKKFG</sequence>
<proteinExistence type="inferred from homology"/>
<evidence type="ECO:0000256" key="3">
    <source>
        <dbReference type="ARBA" id="ARBA00022801"/>
    </source>
</evidence>
<protein>
    <recommendedName>
        <fullName evidence="2">protein-tyrosine-phosphatase</fullName>
        <ecNumber evidence="2">3.1.3.48</ecNumber>
    </recommendedName>
</protein>
<dbReference type="Pfam" id="PF19567">
    <property type="entry name" value="CpsB_CapC"/>
    <property type="match status" value="1"/>
</dbReference>
<gene>
    <name evidence="6" type="ORF">WMO14_12520</name>
</gene>
<dbReference type="InterPro" id="IPR032466">
    <property type="entry name" value="Metal_Hydrolase"/>
</dbReference>
<comment type="caution">
    <text evidence="6">The sequence shown here is derived from an EMBL/GenBank/DDBJ whole genome shotgun (WGS) entry which is preliminary data.</text>
</comment>
<keyword evidence="3 6" id="KW-0378">Hydrolase</keyword>
<dbReference type="PIRSF" id="PIRSF016557">
    <property type="entry name" value="Caps_synth_CpsB"/>
    <property type="match status" value="1"/>
</dbReference>
<dbReference type="RefSeq" id="WP_349153925.1">
    <property type="nucleotide sequence ID" value="NZ_DAWCMB010000173.1"/>
</dbReference>
<evidence type="ECO:0000256" key="1">
    <source>
        <dbReference type="ARBA" id="ARBA00005750"/>
    </source>
</evidence>
<evidence type="ECO:0000256" key="4">
    <source>
        <dbReference type="ARBA" id="ARBA00022912"/>
    </source>
</evidence>
<accession>A0ABV1BYP2</accession>
<comment type="catalytic activity">
    <reaction evidence="5">
        <text>O-phospho-L-tyrosyl-[protein] + H2O = L-tyrosyl-[protein] + phosphate</text>
        <dbReference type="Rhea" id="RHEA:10684"/>
        <dbReference type="Rhea" id="RHEA-COMP:10136"/>
        <dbReference type="Rhea" id="RHEA-COMP:20101"/>
        <dbReference type="ChEBI" id="CHEBI:15377"/>
        <dbReference type="ChEBI" id="CHEBI:43474"/>
        <dbReference type="ChEBI" id="CHEBI:46858"/>
        <dbReference type="ChEBI" id="CHEBI:61978"/>
        <dbReference type="EC" id="3.1.3.48"/>
    </reaction>
</comment>
<evidence type="ECO:0000313" key="6">
    <source>
        <dbReference type="EMBL" id="MEQ2380679.1"/>
    </source>
</evidence>
<dbReference type="GO" id="GO:0004725">
    <property type="term" value="F:protein tyrosine phosphatase activity"/>
    <property type="evidence" value="ECO:0007669"/>
    <property type="project" value="UniProtKB-EC"/>
</dbReference>
<keyword evidence="4" id="KW-0904">Protein phosphatase</keyword>
<dbReference type="SUPFAM" id="SSF51556">
    <property type="entry name" value="Metallo-dependent hydrolases"/>
    <property type="match status" value="1"/>
</dbReference>
<keyword evidence="7" id="KW-1185">Reference proteome</keyword>
<organism evidence="6 7">
    <name type="scientific">[Lactobacillus] rogosae</name>
    <dbReference type="NCBI Taxonomy" id="706562"/>
    <lineage>
        <taxon>Bacteria</taxon>
        <taxon>Bacillati</taxon>
        <taxon>Bacillota</taxon>
        <taxon>Clostridia</taxon>
        <taxon>Lachnospirales</taxon>
        <taxon>Lachnospiraceae</taxon>
        <taxon>Lachnospira</taxon>
    </lineage>
</organism>
<dbReference type="EC" id="3.1.3.48" evidence="2"/>
<dbReference type="EMBL" id="JBBMER010000012">
    <property type="protein sequence ID" value="MEQ2380679.1"/>
    <property type="molecule type" value="Genomic_DNA"/>
</dbReference>
<evidence type="ECO:0000256" key="2">
    <source>
        <dbReference type="ARBA" id="ARBA00013064"/>
    </source>
</evidence>
<dbReference type="InterPro" id="IPR016667">
    <property type="entry name" value="Caps_polysacc_synth_CpsB/CapC"/>
</dbReference>
<dbReference type="PANTHER" id="PTHR39181">
    <property type="entry name" value="TYROSINE-PROTEIN PHOSPHATASE YWQE"/>
    <property type="match status" value="1"/>
</dbReference>
<dbReference type="Gene3D" id="3.20.20.140">
    <property type="entry name" value="Metal-dependent hydrolases"/>
    <property type="match status" value="1"/>
</dbReference>
<evidence type="ECO:0000256" key="5">
    <source>
        <dbReference type="ARBA" id="ARBA00051722"/>
    </source>
</evidence>
<name>A0ABV1BYP2_9FIRM</name>
<dbReference type="Proteomes" id="UP001442364">
    <property type="component" value="Unassembled WGS sequence"/>
</dbReference>
<reference evidence="6 7" key="1">
    <citation type="submission" date="2024-03" db="EMBL/GenBank/DDBJ databases">
        <title>Human intestinal bacterial collection.</title>
        <authorList>
            <person name="Pauvert C."/>
            <person name="Hitch T.C.A."/>
            <person name="Clavel T."/>
        </authorList>
    </citation>
    <scope>NUCLEOTIDE SEQUENCE [LARGE SCALE GENOMIC DNA]</scope>
    <source>
        <strain evidence="6 7">CLA-AA-H255</strain>
    </source>
</reference>
<evidence type="ECO:0000313" key="7">
    <source>
        <dbReference type="Proteomes" id="UP001442364"/>
    </source>
</evidence>
<comment type="similarity">
    <text evidence="1">Belongs to the metallo-dependent hydrolases superfamily. CpsB/CapC family.</text>
</comment>